<dbReference type="Gene3D" id="2.30.40.10">
    <property type="entry name" value="Urease, subunit C, domain 1"/>
    <property type="match status" value="1"/>
</dbReference>
<dbReference type="CDD" id="cd01300">
    <property type="entry name" value="YtcJ_like"/>
    <property type="match status" value="1"/>
</dbReference>
<dbReference type="Gene3D" id="3.10.310.70">
    <property type="match status" value="1"/>
</dbReference>
<keyword evidence="3" id="KW-1185">Reference proteome</keyword>
<evidence type="ECO:0000313" key="2">
    <source>
        <dbReference type="EMBL" id="PCE66754.1"/>
    </source>
</evidence>
<dbReference type="Proteomes" id="UP000219559">
    <property type="component" value="Unassembled WGS sequence"/>
</dbReference>
<dbReference type="AlphaFoldDB" id="A0A2A4GFF3"/>
<dbReference type="Pfam" id="PF07969">
    <property type="entry name" value="Amidohydro_3"/>
    <property type="match status" value="1"/>
</dbReference>
<dbReference type="PANTHER" id="PTHR22642">
    <property type="entry name" value="IMIDAZOLONEPROPIONASE"/>
    <property type="match status" value="1"/>
</dbReference>
<feature type="domain" description="Amidohydrolase 3" evidence="1">
    <location>
        <begin position="69"/>
        <end position="557"/>
    </location>
</feature>
<dbReference type="SUPFAM" id="SSF51338">
    <property type="entry name" value="Composite domain of metallo-dependent hydrolases"/>
    <property type="match status" value="1"/>
</dbReference>
<dbReference type="SUPFAM" id="SSF51556">
    <property type="entry name" value="Metallo-dependent hydrolases"/>
    <property type="match status" value="1"/>
</dbReference>
<proteinExistence type="predicted"/>
<keyword evidence="2" id="KW-0378">Hydrolase</keyword>
<dbReference type="InterPro" id="IPR013108">
    <property type="entry name" value="Amidohydro_3"/>
</dbReference>
<reference evidence="2 3" key="1">
    <citation type="submission" date="2017-04" db="EMBL/GenBank/DDBJ databases">
        <title>A new member of the family Flavobacteriaceae isolated from ascidians.</title>
        <authorList>
            <person name="Chen L."/>
        </authorList>
    </citation>
    <scope>NUCLEOTIDE SEQUENCE [LARGE SCALE GENOMIC DNA]</scope>
    <source>
        <strain evidence="2 3">HQA918</strain>
    </source>
</reference>
<dbReference type="InterPro" id="IPR033932">
    <property type="entry name" value="YtcJ-like"/>
</dbReference>
<gene>
    <name evidence="2" type="ORF">B7P33_01580</name>
</gene>
<sequence length="560" mass="61755">MGFSLFSCKETKSVEKSADPITLFHGGTIMTVDTDFSEVEAVAIQGKKIVATGSLEAVESSVGKEVTKIDLQGKTMLPGFVDPHAHIMTFAPVFLATENVGMTEFANTEKVLAHLKKMASEKPKGEWIVASRWDPAVQDGVEALTFKELDAISTEHPIFILNASGHLAYVNSKAYEVAGIPADVENPEGAEFVRDESGKLNGVIKNNVAFMQIYGQIPAVANLDFSEAIVKLLNSFNSFGITTTSEFSLGATMQSAEEAQVLFETSKRDDFSARIRAYPFYTINDKWTEAGTKMYDGNALAKIVGFKLIADGSNQGFTGLQRDGYFDPHQHGNSGVEYMSVSELMRIAEQRTKEGWQLTIHGNGDKAIDNILTVIDSLAKKGYDVASLRPRIEHCSILHDEQIEKMKALGVSASFLIGHVNYWGTHMRDKVFGPEKVQLLDRCAAVEKAGINYTVQSDFAVTDPNILQMIETTVTRTTYKEPDYVLAPQEKVSVESAIRAVTSSAAWQLMSEDEFGSIEKGKFADLVILEKDPRKVDPHQISEIQVLETWMDGRKVYSKE</sequence>
<evidence type="ECO:0000313" key="3">
    <source>
        <dbReference type="Proteomes" id="UP000219559"/>
    </source>
</evidence>
<dbReference type="EMBL" id="NBWU01000001">
    <property type="protein sequence ID" value="PCE66754.1"/>
    <property type="molecule type" value="Genomic_DNA"/>
</dbReference>
<evidence type="ECO:0000259" key="1">
    <source>
        <dbReference type="Pfam" id="PF07969"/>
    </source>
</evidence>
<dbReference type="PANTHER" id="PTHR22642:SF2">
    <property type="entry name" value="PROTEIN LONG AFTER FAR-RED 3"/>
    <property type="match status" value="1"/>
</dbReference>
<organism evidence="2 3">
    <name type="scientific">Sediminicola luteus</name>
    <dbReference type="NCBI Taxonomy" id="319238"/>
    <lineage>
        <taxon>Bacteria</taxon>
        <taxon>Pseudomonadati</taxon>
        <taxon>Bacteroidota</taxon>
        <taxon>Flavobacteriia</taxon>
        <taxon>Flavobacteriales</taxon>
        <taxon>Flavobacteriaceae</taxon>
        <taxon>Sediminicola</taxon>
    </lineage>
</organism>
<dbReference type="GO" id="GO:0016810">
    <property type="term" value="F:hydrolase activity, acting on carbon-nitrogen (but not peptide) bonds"/>
    <property type="evidence" value="ECO:0007669"/>
    <property type="project" value="InterPro"/>
</dbReference>
<dbReference type="Gene3D" id="3.20.20.140">
    <property type="entry name" value="Metal-dependent hydrolases"/>
    <property type="match status" value="1"/>
</dbReference>
<name>A0A2A4GFF3_9FLAO</name>
<protein>
    <submittedName>
        <fullName evidence="2">Amidohydrolase</fullName>
    </submittedName>
</protein>
<dbReference type="InterPro" id="IPR032466">
    <property type="entry name" value="Metal_Hydrolase"/>
</dbReference>
<dbReference type="InterPro" id="IPR011059">
    <property type="entry name" value="Metal-dep_hydrolase_composite"/>
</dbReference>
<dbReference type="OrthoDB" id="9767366at2"/>
<accession>A0A2A4GFF3</accession>
<comment type="caution">
    <text evidence="2">The sequence shown here is derived from an EMBL/GenBank/DDBJ whole genome shotgun (WGS) entry which is preliminary data.</text>
</comment>